<organism evidence="1 2">
    <name type="scientific">Adineta steineri</name>
    <dbReference type="NCBI Taxonomy" id="433720"/>
    <lineage>
        <taxon>Eukaryota</taxon>
        <taxon>Metazoa</taxon>
        <taxon>Spiralia</taxon>
        <taxon>Gnathifera</taxon>
        <taxon>Rotifera</taxon>
        <taxon>Eurotatoria</taxon>
        <taxon>Bdelloidea</taxon>
        <taxon>Adinetida</taxon>
        <taxon>Adinetidae</taxon>
        <taxon>Adineta</taxon>
    </lineage>
</organism>
<sequence>MFTEFIPWNQIANNVLNIDYSNTHVKVQSDLTFHANSIEFLFRSNGKQFPDLFEKDLYFDING</sequence>
<name>A0A815VGJ9_9BILA</name>
<comment type="caution">
    <text evidence="1">The sequence shown here is derived from an EMBL/GenBank/DDBJ whole genome shotgun (WGS) entry which is preliminary data.</text>
</comment>
<protein>
    <submittedName>
        <fullName evidence="1">Uncharacterized protein</fullName>
    </submittedName>
</protein>
<accession>A0A815VGJ9</accession>
<dbReference type="Proteomes" id="UP000663845">
    <property type="component" value="Unassembled WGS sequence"/>
</dbReference>
<gene>
    <name evidence="1" type="ORF">JYZ213_LOCUS45357</name>
</gene>
<feature type="non-terminal residue" evidence="1">
    <location>
        <position position="1"/>
    </location>
</feature>
<evidence type="ECO:0000313" key="2">
    <source>
        <dbReference type="Proteomes" id="UP000663845"/>
    </source>
</evidence>
<dbReference type="AlphaFoldDB" id="A0A815VGJ9"/>
<reference evidence="1" key="1">
    <citation type="submission" date="2021-02" db="EMBL/GenBank/DDBJ databases">
        <authorList>
            <person name="Nowell W R."/>
        </authorList>
    </citation>
    <scope>NUCLEOTIDE SEQUENCE</scope>
</reference>
<proteinExistence type="predicted"/>
<dbReference type="EMBL" id="CAJNOG010003705">
    <property type="protein sequence ID" value="CAF1534820.1"/>
    <property type="molecule type" value="Genomic_DNA"/>
</dbReference>
<evidence type="ECO:0000313" key="1">
    <source>
        <dbReference type="EMBL" id="CAF1534820.1"/>
    </source>
</evidence>